<comment type="caution">
    <text evidence="1">The sequence shown here is derived from an EMBL/GenBank/DDBJ whole genome shotgun (WGS) entry which is preliminary data.</text>
</comment>
<sequence length="31" mass="3642">MLFYHHGDRFGVTNHETKDRVLSLSVQPFPL</sequence>
<name>A0AAW0LIU9_QUESU</name>
<proteinExistence type="predicted"/>
<dbReference type="EMBL" id="PKMF04000092">
    <property type="protein sequence ID" value="KAK7851095.1"/>
    <property type="molecule type" value="Genomic_DNA"/>
</dbReference>
<protein>
    <submittedName>
        <fullName evidence="1">Myrcene synthase</fullName>
    </submittedName>
</protein>
<dbReference type="AlphaFoldDB" id="A0AAW0LIU9"/>
<accession>A0AAW0LIU9</accession>
<evidence type="ECO:0000313" key="1">
    <source>
        <dbReference type="EMBL" id="KAK7851095.1"/>
    </source>
</evidence>
<keyword evidence="2" id="KW-1185">Reference proteome</keyword>
<gene>
    <name evidence="1" type="primary">MYRS_7</name>
    <name evidence="1" type="ORF">CFP56_043059</name>
</gene>
<organism evidence="1 2">
    <name type="scientific">Quercus suber</name>
    <name type="common">Cork oak</name>
    <dbReference type="NCBI Taxonomy" id="58331"/>
    <lineage>
        <taxon>Eukaryota</taxon>
        <taxon>Viridiplantae</taxon>
        <taxon>Streptophyta</taxon>
        <taxon>Embryophyta</taxon>
        <taxon>Tracheophyta</taxon>
        <taxon>Spermatophyta</taxon>
        <taxon>Magnoliopsida</taxon>
        <taxon>eudicotyledons</taxon>
        <taxon>Gunneridae</taxon>
        <taxon>Pentapetalae</taxon>
        <taxon>rosids</taxon>
        <taxon>fabids</taxon>
        <taxon>Fagales</taxon>
        <taxon>Fagaceae</taxon>
        <taxon>Quercus</taxon>
    </lineage>
</organism>
<reference evidence="1 2" key="1">
    <citation type="journal article" date="2018" name="Sci. Data">
        <title>The draft genome sequence of cork oak.</title>
        <authorList>
            <person name="Ramos A.M."/>
            <person name="Usie A."/>
            <person name="Barbosa P."/>
            <person name="Barros P.M."/>
            <person name="Capote T."/>
            <person name="Chaves I."/>
            <person name="Simoes F."/>
            <person name="Abreu I."/>
            <person name="Carrasquinho I."/>
            <person name="Faro C."/>
            <person name="Guimaraes J.B."/>
            <person name="Mendonca D."/>
            <person name="Nobrega F."/>
            <person name="Rodrigues L."/>
            <person name="Saibo N.J.M."/>
            <person name="Varela M.C."/>
            <person name="Egas C."/>
            <person name="Matos J."/>
            <person name="Miguel C.M."/>
            <person name="Oliveira M.M."/>
            <person name="Ricardo C.P."/>
            <person name="Goncalves S."/>
        </authorList>
    </citation>
    <scope>NUCLEOTIDE SEQUENCE [LARGE SCALE GENOMIC DNA]</scope>
    <source>
        <strain evidence="2">cv. HL8</strain>
    </source>
</reference>
<evidence type="ECO:0000313" key="2">
    <source>
        <dbReference type="Proteomes" id="UP000237347"/>
    </source>
</evidence>
<dbReference type="Proteomes" id="UP000237347">
    <property type="component" value="Unassembled WGS sequence"/>
</dbReference>